<dbReference type="EMBL" id="CAEQ01002430">
    <property type="protein sequence ID" value="CCD16752.1"/>
    <property type="molecule type" value="Genomic_DNA"/>
</dbReference>
<reference evidence="3" key="1">
    <citation type="submission" date="2011-07" db="EMBL/GenBank/DDBJ databases">
        <title>Divergent evolution of antigenic variation in African trypanosomes.</title>
        <authorList>
            <person name="Jackson A.P."/>
            <person name="Berry A."/>
            <person name="Allison H.C."/>
            <person name="Burton P."/>
            <person name="Anderson J."/>
            <person name="Aslett M."/>
            <person name="Brown R."/>
            <person name="Corton N."/>
            <person name="Harris D."/>
            <person name="Hauser H."/>
            <person name="Gamble J."/>
            <person name="Gilderthorp R."/>
            <person name="McQuillan J."/>
            <person name="Quail M.A."/>
            <person name="Sanders M."/>
            <person name="Van Tonder A."/>
            <person name="Ginger M.L."/>
            <person name="Donelson J.E."/>
            <person name="Field M.C."/>
            <person name="Barry J.D."/>
            <person name="Berriman M."/>
            <person name="Hertz-Fowler C."/>
        </authorList>
    </citation>
    <scope>NUCLEOTIDE SEQUENCE [LARGE SCALE GENOMIC DNA]</scope>
    <source>
        <strain evidence="3">IL3000</strain>
    </source>
</reference>
<accession>F9WHF9</accession>
<protein>
    <submittedName>
        <fullName evidence="2">WGS project CAEQ00000000 data, annotated contig 644</fullName>
    </submittedName>
</protein>
<evidence type="ECO:0000313" key="2">
    <source>
        <dbReference type="EMBL" id="CCD16752.1"/>
    </source>
</evidence>
<organism evidence="2 3">
    <name type="scientific">Trypanosoma congolense (strain IL3000)</name>
    <dbReference type="NCBI Taxonomy" id="1068625"/>
    <lineage>
        <taxon>Eukaryota</taxon>
        <taxon>Discoba</taxon>
        <taxon>Euglenozoa</taxon>
        <taxon>Kinetoplastea</taxon>
        <taxon>Metakinetoplastina</taxon>
        <taxon>Trypanosomatida</taxon>
        <taxon>Trypanosomatidae</taxon>
        <taxon>Trypanosoma</taxon>
        <taxon>Nannomonas</taxon>
    </lineage>
</organism>
<reference evidence="2 3" key="2">
    <citation type="journal article" date="2012" name="Proc. Natl. Acad. Sci. U.S.A.">
        <title>Antigenic diversity is generated by distinct evolutionary mechanisms in African trypanosome species.</title>
        <authorList>
            <person name="Jackson A.P."/>
            <person name="Berry A."/>
            <person name="Aslett M."/>
            <person name="Allison H.C."/>
            <person name="Burton P."/>
            <person name="Vavrova-Anderson J."/>
            <person name="Brown R."/>
            <person name="Browne H."/>
            <person name="Corton N."/>
            <person name="Hauser H."/>
            <person name="Gamble J."/>
            <person name="Gilderthorp R."/>
            <person name="Marcello L."/>
            <person name="McQuillan J."/>
            <person name="Otto T.D."/>
            <person name="Quail M.A."/>
            <person name="Sanders M.J."/>
            <person name="van Tonder A."/>
            <person name="Ginger M.L."/>
            <person name="Field M.C."/>
            <person name="Barry J.D."/>
            <person name="Hertz-Fowler C."/>
            <person name="Berriman M."/>
        </authorList>
    </citation>
    <scope>NUCLEOTIDE SEQUENCE [LARGE SCALE GENOMIC DNA]</scope>
    <source>
        <strain evidence="2 3">IL3000</strain>
    </source>
</reference>
<keyword evidence="3" id="KW-1185">Reference proteome</keyword>
<dbReference type="VEuPathDB" id="TriTrypDB:TcIL3000_0_16550"/>
<sequence length="293" mass="32000">MWQRLFSRRGGSSRERSDVRSSSLNSEGARRTIVRRVFIVGSRLPYEDGPGVWGCTCEPRQPYSPKKEIKETPESCCSGRNTAAGYVKQGPEDALVVSPTRRRDAAIWFKSHGTLPQRKSIQRGASPRGKRTKGGGDASLPEGLVPSAVLDALKGIIRRGTPTARSGSRTRGSDAGTPQKKRNLSSSRKNACGGTPTYVEAFYKLDPQVAKRYGLIIASHEGPVLRNITPRTRGKCTAKTRGLPPRSTGDNFSCVRELSPISIPKERSNTPVRASFTVPHVLSTPGSKHHREK</sequence>
<name>F9WHF9_TRYCI</name>
<proteinExistence type="predicted"/>
<evidence type="ECO:0000256" key="1">
    <source>
        <dbReference type="SAM" id="MobiDB-lite"/>
    </source>
</evidence>
<dbReference type="Proteomes" id="UP000000702">
    <property type="component" value="Unassembled WGS sequence"/>
</dbReference>
<gene>
    <name evidence="2" type="ORF">TCIL3000_0_16550</name>
</gene>
<feature type="region of interest" description="Disordered" evidence="1">
    <location>
        <begin position="1"/>
        <end position="26"/>
    </location>
</feature>
<evidence type="ECO:0000313" key="3">
    <source>
        <dbReference type="Proteomes" id="UP000000702"/>
    </source>
</evidence>
<feature type="region of interest" description="Disordered" evidence="1">
    <location>
        <begin position="265"/>
        <end position="293"/>
    </location>
</feature>
<feature type="region of interest" description="Disordered" evidence="1">
    <location>
        <begin position="111"/>
        <end position="143"/>
    </location>
</feature>
<dbReference type="AlphaFoldDB" id="F9WHF9"/>
<comment type="caution">
    <text evidence="2">The sequence shown here is derived from an EMBL/GenBank/DDBJ whole genome shotgun (WGS) entry which is preliminary data.</text>
</comment>
<feature type="region of interest" description="Disordered" evidence="1">
    <location>
        <begin position="158"/>
        <end position="191"/>
    </location>
</feature>